<organism evidence="3 4">
    <name type="scientific">Clonorchis sinensis</name>
    <name type="common">Chinese liver fluke</name>
    <dbReference type="NCBI Taxonomy" id="79923"/>
    <lineage>
        <taxon>Eukaryota</taxon>
        <taxon>Metazoa</taxon>
        <taxon>Spiralia</taxon>
        <taxon>Lophotrochozoa</taxon>
        <taxon>Platyhelminthes</taxon>
        <taxon>Trematoda</taxon>
        <taxon>Digenea</taxon>
        <taxon>Opisthorchiida</taxon>
        <taxon>Opisthorchiata</taxon>
        <taxon>Opisthorchiidae</taxon>
        <taxon>Clonorchis</taxon>
    </lineage>
</organism>
<comment type="caution">
    <text evidence="3">The sequence shown here is derived from an EMBL/GenBank/DDBJ whole genome shotgun (WGS) entry which is preliminary data.</text>
</comment>
<keyword evidence="4" id="KW-1185">Reference proteome</keyword>
<dbReference type="STRING" id="79923.A0A419PK39"/>
<dbReference type="AlphaFoldDB" id="A0A419PK39"/>
<reference evidence="3 4" key="2">
    <citation type="journal article" date="2021" name="Genomics">
        <title>High-quality reference genome for Clonorchis sinensis.</title>
        <authorList>
            <person name="Young N.D."/>
            <person name="Stroehlein A.J."/>
            <person name="Kinkar L."/>
            <person name="Wang T."/>
            <person name="Sohn W.M."/>
            <person name="Chang B.C.H."/>
            <person name="Kaur P."/>
            <person name="Weisz D."/>
            <person name="Dudchenko O."/>
            <person name="Aiden E.L."/>
            <person name="Korhonen P.K."/>
            <person name="Gasser R.B."/>
        </authorList>
    </citation>
    <scope>NUCLEOTIDE SEQUENCE [LARGE SCALE GENOMIC DNA]</scope>
    <source>
        <strain evidence="3">Cs-k2</strain>
    </source>
</reference>
<protein>
    <submittedName>
        <fullName evidence="3">ARL14 effector protein-like</fullName>
    </submittedName>
</protein>
<evidence type="ECO:0000313" key="3">
    <source>
        <dbReference type="EMBL" id="KAG5444350.1"/>
    </source>
</evidence>
<dbReference type="OrthoDB" id="5984406at2759"/>
<evidence type="ECO:0000256" key="1">
    <source>
        <dbReference type="SAM" id="MobiDB-lite"/>
    </source>
</evidence>
<proteinExistence type="predicted"/>
<feature type="compositionally biased region" description="Low complexity" evidence="1">
    <location>
        <begin position="20"/>
        <end position="35"/>
    </location>
</feature>
<feature type="region of interest" description="Disordered" evidence="1">
    <location>
        <begin position="70"/>
        <end position="92"/>
    </location>
</feature>
<dbReference type="InterPro" id="IPR029264">
    <property type="entry name" value="ARF7EP_C"/>
</dbReference>
<sequence length="245" mass="27115">MPSDPSVNQKDRHVQKARKSTAPSTCGSSGSTGSGENRELDRLKFSNPGKAMKDLQFPWRESNLTRNFRKQLASRHHRKDRNSSPPLYDSRGRKLGSLVDTCDCLREDCPGCHLPCRRCHSTFCGPVCRIYRTFTFQELHTSSDPEVAVAGCTGFGIALRHRAEGSLLDWIPVDSRLCENVWWFGQVLSASIRCLQQRVLFSVPSSEWDKQMGGQSLTMSANMKILSGLCGSPSGVGSMKSPCAS</sequence>
<evidence type="ECO:0000313" key="4">
    <source>
        <dbReference type="Proteomes" id="UP000286415"/>
    </source>
</evidence>
<feature type="compositionally biased region" description="Basic residues" evidence="1">
    <location>
        <begin position="70"/>
        <end position="80"/>
    </location>
</feature>
<dbReference type="Pfam" id="PF14949">
    <property type="entry name" value="ARF7EP_C"/>
    <property type="match status" value="1"/>
</dbReference>
<accession>A0A419PK39</accession>
<name>A0A419PK39_CLOSI</name>
<feature type="domain" description="ARF7 effector protein C-terminal" evidence="2">
    <location>
        <begin position="37"/>
        <end position="140"/>
    </location>
</feature>
<feature type="region of interest" description="Disordered" evidence="1">
    <location>
        <begin position="1"/>
        <end position="47"/>
    </location>
</feature>
<dbReference type="PANTHER" id="PTHR46536:SF3">
    <property type="entry name" value="ARF7 EFFECTOR PROTEIN C-TERMINAL DOMAIN-CONTAINING PROTEIN"/>
    <property type="match status" value="1"/>
</dbReference>
<dbReference type="PANTHER" id="PTHR46536">
    <property type="entry name" value="ARL14 EFFECTOR PROTEIN"/>
    <property type="match status" value="1"/>
</dbReference>
<dbReference type="Proteomes" id="UP000286415">
    <property type="component" value="Unassembled WGS sequence"/>
</dbReference>
<dbReference type="EMBL" id="NIRI02000056">
    <property type="protein sequence ID" value="KAG5444350.1"/>
    <property type="molecule type" value="Genomic_DNA"/>
</dbReference>
<reference evidence="3 4" key="1">
    <citation type="journal article" date="2018" name="Biotechnol. Adv.">
        <title>Improved genomic resources and new bioinformatic workflow for the carcinogenic parasite Clonorchis sinensis: Biotechnological implications.</title>
        <authorList>
            <person name="Wang D."/>
            <person name="Korhonen P.K."/>
            <person name="Gasser R.B."/>
            <person name="Young N.D."/>
        </authorList>
    </citation>
    <scope>NUCLEOTIDE SEQUENCE [LARGE SCALE GENOMIC DNA]</scope>
    <source>
        <strain evidence="3">Cs-k2</strain>
    </source>
</reference>
<evidence type="ECO:0000259" key="2">
    <source>
        <dbReference type="Pfam" id="PF14949"/>
    </source>
</evidence>
<dbReference type="InParanoid" id="A0A419PK39"/>
<gene>
    <name evidence="3" type="ORF">CSKR_102304</name>
</gene>